<accession>A0A540M7P4</accession>
<feature type="compositionally biased region" description="Basic and acidic residues" evidence="1">
    <location>
        <begin position="16"/>
        <end position="31"/>
    </location>
</feature>
<feature type="compositionally biased region" description="Polar residues" evidence="1">
    <location>
        <begin position="1"/>
        <end position="12"/>
    </location>
</feature>
<evidence type="ECO:0000256" key="1">
    <source>
        <dbReference type="SAM" id="MobiDB-lite"/>
    </source>
</evidence>
<dbReference type="AlphaFoldDB" id="A0A540M7P4"/>
<organism evidence="2 3">
    <name type="scientific">Malus baccata</name>
    <name type="common">Siberian crab apple</name>
    <name type="synonym">Pyrus baccata</name>
    <dbReference type="NCBI Taxonomy" id="106549"/>
    <lineage>
        <taxon>Eukaryota</taxon>
        <taxon>Viridiplantae</taxon>
        <taxon>Streptophyta</taxon>
        <taxon>Embryophyta</taxon>
        <taxon>Tracheophyta</taxon>
        <taxon>Spermatophyta</taxon>
        <taxon>Magnoliopsida</taxon>
        <taxon>eudicotyledons</taxon>
        <taxon>Gunneridae</taxon>
        <taxon>Pentapetalae</taxon>
        <taxon>rosids</taxon>
        <taxon>fabids</taxon>
        <taxon>Rosales</taxon>
        <taxon>Rosaceae</taxon>
        <taxon>Amygdaloideae</taxon>
        <taxon>Maleae</taxon>
        <taxon>Malus</taxon>
    </lineage>
</organism>
<reference evidence="2 3" key="1">
    <citation type="journal article" date="2019" name="G3 (Bethesda)">
        <title>Sequencing of a Wild Apple (Malus baccata) Genome Unravels the Differences Between Cultivated and Wild Apple Species Regarding Disease Resistance and Cold Tolerance.</title>
        <authorList>
            <person name="Chen X."/>
        </authorList>
    </citation>
    <scope>NUCLEOTIDE SEQUENCE [LARGE SCALE GENOMIC DNA]</scope>
    <source>
        <strain evidence="3">cv. Shandingzi</strain>
        <tissue evidence="2">Leaves</tissue>
    </source>
</reference>
<evidence type="ECO:0000313" key="3">
    <source>
        <dbReference type="Proteomes" id="UP000315295"/>
    </source>
</evidence>
<comment type="caution">
    <text evidence="2">The sequence shown here is derived from an EMBL/GenBank/DDBJ whole genome shotgun (WGS) entry which is preliminary data.</text>
</comment>
<evidence type="ECO:0000313" key="2">
    <source>
        <dbReference type="EMBL" id="TQD94773.1"/>
    </source>
</evidence>
<keyword evidence="3" id="KW-1185">Reference proteome</keyword>
<dbReference type="Proteomes" id="UP000315295">
    <property type="component" value="Unassembled WGS sequence"/>
</dbReference>
<proteinExistence type="predicted"/>
<name>A0A540M7P4_MALBA</name>
<feature type="region of interest" description="Disordered" evidence="1">
    <location>
        <begin position="1"/>
        <end position="46"/>
    </location>
</feature>
<feature type="compositionally biased region" description="Polar residues" evidence="1">
    <location>
        <begin position="32"/>
        <end position="46"/>
    </location>
</feature>
<gene>
    <name evidence="2" type="ORF">C1H46_019627</name>
</gene>
<protein>
    <submittedName>
        <fullName evidence="2">Uncharacterized protein</fullName>
    </submittedName>
</protein>
<sequence length="120" mass="13365">MPRSLVSTNQVPWNEAARDRPSMKAIEEGRSHSSFSGSQHADGWQSGSLPTVIEDFFTLGAVAEWGTKRGMETQSLELSTSPLKKFRGLSIEKTSKGRVADLWRSMSFKETCLVVERAIF</sequence>
<dbReference type="EMBL" id="VIEB01000337">
    <property type="protein sequence ID" value="TQD94773.1"/>
    <property type="molecule type" value="Genomic_DNA"/>
</dbReference>